<feature type="compositionally biased region" description="Low complexity" evidence="1">
    <location>
        <begin position="45"/>
        <end position="64"/>
    </location>
</feature>
<sequence>MSRQLSLLNYMGARNPTRAEKSSRSIDETHESTQSTKGSVERSSSHPGSSGTSEEAGSTCTGSSQVELDDIASSTSSPCQPVKIKFPVTYFSGKARSFYPDWFKLYPWLEYSVSKDAAFCYACRLFLVFT</sequence>
<feature type="region of interest" description="Disordered" evidence="1">
    <location>
        <begin position="1"/>
        <end position="64"/>
    </location>
</feature>
<evidence type="ECO:0000313" key="2">
    <source>
        <dbReference type="EnsemblMetazoa" id="Aqu2.1.34713_001"/>
    </source>
</evidence>
<feature type="compositionally biased region" description="Basic and acidic residues" evidence="1">
    <location>
        <begin position="17"/>
        <end position="31"/>
    </location>
</feature>
<accession>A0A1X7V3Y4</accession>
<name>A0A1X7V3Y4_AMPQE</name>
<organism evidence="2">
    <name type="scientific">Amphimedon queenslandica</name>
    <name type="common">Sponge</name>
    <dbReference type="NCBI Taxonomy" id="400682"/>
    <lineage>
        <taxon>Eukaryota</taxon>
        <taxon>Metazoa</taxon>
        <taxon>Porifera</taxon>
        <taxon>Demospongiae</taxon>
        <taxon>Heteroscleromorpha</taxon>
        <taxon>Haplosclerida</taxon>
        <taxon>Niphatidae</taxon>
        <taxon>Amphimedon</taxon>
    </lineage>
</organism>
<protein>
    <recommendedName>
        <fullName evidence="3">TTF-type domain-containing protein</fullName>
    </recommendedName>
</protein>
<evidence type="ECO:0000256" key="1">
    <source>
        <dbReference type="SAM" id="MobiDB-lite"/>
    </source>
</evidence>
<dbReference type="EnsemblMetazoa" id="Aqu2.1.34713_001">
    <property type="protein sequence ID" value="Aqu2.1.34713_001"/>
    <property type="gene ID" value="Aqu2.1.34713"/>
</dbReference>
<dbReference type="AlphaFoldDB" id="A0A1X7V3Y4"/>
<reference evidence="2" key="1">
    <citation type="submission" date="2017-05" db="UniProtKB">
        <authorList>
            <consortium name="EnsemblMetazoa"/>
        </authorList>
    </citation>
    <scope>IDENTIFICATION</scope>
</reference>
<evidence type="ECO:0008006" key="3">
    <source>
        <dbReference type="Google" id="ProtNLM"/>
    </source>
</evidence>
<proteinExistence type="predicted"/>
<dbReference type="InParanoid" id="A0A1X7V3Y4"/>